<keyword evidence="3" id="KW-1185">Reference proteome</keyword>
<organism evidence="2 3">
    <name type="scientific">Candidatus Methanoperedens nitratireducens</name>
    <dbReference type="NCBI Taxonomy" id="1392998"/>
    <lineage>
        <taxon>Archaea</taxon>
        <taxon>Methanobacteriati</taxon>
        <taxon>Methanobacteriota</taxon>
        <taxon>Stenosarchaea group</taxon>
        <taxon>Methanomicrobia</taxon>
        <taxon>Methanosarcinales</taxon>
        <taxon>ANME-2 cluster</taxon>
        <taxon>Candidatus Methanoperedentaceae</taxon>
        <taxon>Candidatus Methanoperedens</taxon>
    </lineage>
</organism>
<sequence>MNRELYMPVIRAIVTLVLVILVKLAAMLTLRDTRTVYTVLDIALSLAVVIILLKFRLEFNRQLAISKPDFPEARSFITGLALLLVILTLYWAFAPYSGVLPEDSYNILFFILALVPVYLLWSILNKNAGRLSEVLLLSSREEKRTCSCGCENPGTAGFCNRCGSPLQ</sequence>
<evidence type="ECO:0000313" key="2">
    <source>
        <dbReference type="EMBL" id="SNQ60539.1"/>
    </source>
</evidence>
<keyword evidence="1" id="KW-0812">Transmembrane</keyword>
<name>A0A284VMV6_9EURY</name>
<dbReference type="AlphaFoldDB" id="A0A284VMV6"/>
<reference evidence="3" key="1">
    <citation type="submission" date="2017-06" db="EMBL/GenBank/DDBJ databases">
        <authorList>
            <person name="Cremers G."/>
        </authorList>
    </citation>
    <scope>NUCLEOTIDE SEQUENCE [LARGE SCALE GENOMIC DNA]</scope>
</reference>
<evidence type="ECO:0000256" key="1">
    <source>
        <dbReference type="SAM" id="Phobius"/>
    </source>
</evidence>
<dbReference type="EMBL" id="FZMP01000098">
    <property type="protein sequence ID" value="SNQ60539.1"/>
    <property type="molecule type" value="Genomic_DNA"/>
</dbReference>
<feature type="transmembrane region" description="Helical" evidence="1">
    <location>
        <begin position="36"/>
        <end position="55"/>
    </location>
</feature>
<keyword evidence="1" id="KW-1133">Transmembrane helix</keyword>
<protein>
    <submittedName>
        <fullName evidence="2">Uncharacterized protein</fullName>
    </submittedName>
</protein>
<feature type="transmembrane region" description="Helical" evidence="1">
    <location>
        <begin position="105"/>
        <end position="124"/>
    </location>
</feature>
<gene>
    <name evidence="2" type="ORF">MNV_1870001</name>
</gene>
<dbReference type="Proteomes" id="UP000218615">
    <property type="component" value="Unassembled WGS sequence"/>
</dbReference>
<accession>A0A284VMV6</accession>
<evidence type="ECO:0000313" key="3">
    <source>
        <dbReference type="Proteomes" id="UP000218615"/>
    </source>
</evidence>
<feature type="transmembrane region" description="Helical" evidence="1">
    <location>
        <begin position="12"/>
        <end position="30"/>
    </location>
</feature>
<feature type="transmembrane region" description="Helical" evidence="1">
    <location>
        <begin position="76"/>
        <end position="93"/>
    </location>
</feature>
<proteinExistence type="predicted"/>
<keyword evidence="1" id="KW-0472">Membrane</keyword>
<dbReference type="RefSeq" id="WP_096204937.1">
    <property type="nucleotide sequence ID" value="NZ_FZMP01000098.1"/>
</dbReference>